<dbReference type="Proteomes" id="UP001430953">
    <property type="component" value="Unassembled WGS sequence"/>
</dbReference>
<reference evidence="1 2" key="1">
    <citation type="submission" date="2023-03" db="EMBL/GenBank/DDBJ databases">
        <title>High recombination rates correlate with genetic variation in Cardiocondyla obscurior ants.</title>
        <authorList>
            <person name="Errbii M."/>
        </authorList>
    </citation>
    <scope>NUCLEOTIDE SEQUENCE [LARGE SCALE GENOMIC DNA]</scope>
    <source>
        <strain evidence="1">Alpha-2009</strain>
        <tissue evidence="1">Whole body</tissue>
    </source>
</reference>
<keyword evidence="2" id="KW-1185">Reference proteome</keyword>
<evidence type="ECO:0000313" key="1">
    <source>
        <dbReference type="EMBL" id="KAL0108711.1"/>
    </source>
</evidence>
<sequence length="109" mass="13042">MCMRCDTTLLVRSPFPHKRIVKRISYLIFNFEIFHCHYCRSLSNVRSSCIIIHILLYLLHYVKLLINPCEPTRRREVSLHENCNNVLILFIARIVTCRFSQILHPVHCF</sequence>
<proteinExistence type="predicted"/>
<dbReference type="AlphaFoldDB" id="A0AAW2EYC4"/>
<dbReference type="EMBL" id="JADYXP020000015">
    <property type="protein sequence ID" value="KAL0108711.1"/>
    <property type="molecule type" value="Genomic_DNA"/>
</dbReference>
<organism evidence="1 2">
    <name type="scientific">Cardiocondyla obscurior</name>
    <dbReference type="NCBI Taxonomy" id="286306"/>
    <lineage>
        <taxon>Eukaryota</taxon>
        <taxon>Metazoa</taxon>
        <taxon>Ecdysozoa</taxon>
        <taxon>Arthropoda</taxon>
        <taxon>Hexapoda</taxon>
        <taxon>Insecta</taxon>
        <taxon>Pterygota</taxon>
        <taxon>Neoptera</taxon>
        <taxon>Endopterygota</taxon>
        <taxon>Hymenoptera</taxon>
        <taxon>Apocrita</taxon>
        <taxon>Aculeata</taxon>
        <taxon>Formicoidea</taxon>
        <taxon>Formicidae</taxon>
        <taxon>Myrmicinae</taxon>
        <taxon>Cardiocondyla</taxon>
    </lineage>
</organism>
<accession>A0AAW2EYC4</accession>
<protein>
    <submittedName>
        <fullName evidence="1">Uncharacterized protein</fullName>
    </submittedName>
</protein>
<comment type="caution">
    <text evidence="1">The sequence shown here is derived from an EMBL/GenBank/DDBJ whole genome shotgun (WGS) entry which is preliminary data.</text>
</comment>
<evidence type="ECO:0000313" key="2">
    <source>
        <dbReference type="Proteomes" id="UP001430953"/>
    </source>
</evidence>
<gene>
    <name evidence="1" type="ORF">PUN28_014097</name>
</gene>
<name>A0AAW2EYC4_9HYME</name>